<evidence type="ECO:0000256" key="1">
    <source>
        <dbReference type="SAM" id="SignalP"/>
    </source>
</evidence>
<evidence type="ECO:0000259" key="2">
    <source>
        <dbReference type="Pfam" id="PF01243"/>
    </source>
</evidence>
<feature type="signal peptide" evidence="1">
    <location>
        <begin position="1"/>
        <end position="26"/>
    </location>
</feature>
<dbReference type="EMBL" id="MGDI01000033">
    <property type="protein sequence ID" value="OGL52150.1"/>
    <property type="molecule type" value="Genomic_DNA"/>
</dbReference>
<dbReference type="Gene3D" id="2.30.110.10">
    <property type="entry name" value="Electron Transport, Fmn-binding Protein, Chain A"/>
    <property type="match status" value="1"/>
</dbReference>
<evidence type="ECO:0000313" key="4">
    <source>
        <dbReference type="Proteomes" id="UP000178082"/>
    </source>
</evidence>
<dbReference type="AlphaFoldDB" id="A0A1F7SEF6"/>
<feature type="chain" id="PRO_5009532359" description="Pyridoxamine 5'-phosphate oxidase N-terminal domain-containing protein" evidence="1">
    <location>
        <begin position="27"/>
        <end position="247"/>
    </location>
</feature>
<dbReference type="SUPFAM" id="SSF50475">
    <property type="entry name" value="FMN-binding split barrel"/>
    <property type="match status" value="1"/>
</dbReference>
<proteinExistence type="predicted"/>
<feature type="domain" description="Pyridoxamine 5'-phosphate oxidase N-terminal" evidence="2">
    <location>
        <begin position="89"/>
        <end position="224"/>
    </location>
</feature>
<gene>
    <name evidence="3" type="ORF">A3G31_06950</name>
</gene>
<sequence length="247" mass="28761">MKKLRLALILIFICIFGIYFFHNSFAADSTVAKEKGGKITASDKKSSSHPTTEISMTCSECHEVDYDAKSTATRMWINNYKQMTRDEIWKKIADFLPYRQRFVMATVGGSWWNPYPTATTADFTLVPDEHIIICSNEKGTEKLAQLKKNPYVSLVHFEGSIEGPNPPEKRWWKSVQIFGKATMFDSDAKEFEELSKKYVFYRVQSDRAKKRMVMTKIDIERVIYFDSSLMKEGYSPYQLWENPNFKK</sequence>
<name>A0A1F7SEF6_9BACT</name>
<dbReference type="InterPro" id="IPR011576">
    <property type="entry name" value="Pyridox_Oxase_N"/>
</dbReference>
<evidence type="ECO:0000313" key="3">
    <source>
        <dbReference type="EMBL" id="OGL52150.1"/>
    </source>
</evidence>
<protein>
    <recommendedName>
        <fullName evidence="2">Pyridoxamine 5'-phosphate oxidase N-terminal domain-containing protein</fullName>
    </recommendedName>
</protein>
<comment type="caution">
    <text evidence="3">The sequence shown here is derived from an EMBL/GenBank/DDBJ whole genome shotgun (WGS) entry which is preliminary data.</text>
</comment>
<keyword evidence="1" id="KW-0732">Signal</keyword>
<organism evidence="3 4">
    <name type="scientific">Candidatus Schekmanbacteria bacterium RIFCSPLOWO2_12_FULL_38_15</name>
    <dbReference type="NCBI Taxonomy" id="1817883"/>
    <lineage>
        <taxon>Bacteria</taxon>
        <taxon>Candidatus Schekmaniibacteriota</taxon>
    </lineage>
</organism>
<dbReference type="Pfam" id="PF01243">
    <property type="entry name" value="PNPOx_N"/>
    <property type="match status" value="1"/>
</dbReference>
<dbReference type="Proteomes" id="UP000178082">
    <property type="component" value="Unassembled WGS sequence"/>
</dbReference>
<dbReference type="STRING" id="1817883.A3G31_06950"/>
<accession>A0A1F7SEF6</accession>
<dbReference type="InterPro" id="IPR012349">
    <property type="entry name" value="Split_barrel_FMN-bd"/>
</dbReference>
<reference evidence="3 4" key="1">
    <citation type="journal article" date="2016" name="Nat. Commun.">
        <title>Thousands of microbial genomes shed light on interconnected biogeochemical processes in an aquifer system.</title>
        <authorList>
            <person name="Anantharaman K."/>
            <person name="Brown C.T."/>
            <person name="Hug L.A."/>
            <person name="Sharon I."/>
            <person name="Castelle C.J."/>
            <person name="Probst A.J."/>
            <person name="Thomas B.C."/>
            <person name="Singh A."/>
            <person name="Wilkins M.J."/>
            <person name="Karaoz U."/>
            <person name="Brodie E.L."/>
            <person name="Williams K.H."/>
            <person name="Hubbard S.S."/>
            <person name="Banfield J.F."/>
        </authorList>
    </citation>
    <scope>NUCLEOTIDE SEQUENCE [LARGE SCALE GENOMIC DNA]</scope>
</reference>